<protein>
    <recommendedName>
        <fullName evidence="3">U-box domain-containing protein</fullName>
    </recommendedName>
</protein>
<name>A0AAD1Y3S5_EUPCR</name>
<dbReference type="SMART" id="SM00504">
    <property type="entry name" value="Ubox"/>
    <property type="match status" value="1"/>
</dbReference>
<feature type="compositionally biased region" description="Polar residues" evidence="2">
    <location>
        <begin position="73"/>
        <end position="99"/>
    </location>
</feature>
<keyword evidence="5" id="KW-1185">Reference proteome</keyword>
<sequence>MERQNFRIPAWDNFSRRYEEKKTPKSPRFKVTDLFRTQESLRVNQRECNNTTVQPSGQMSRFSPLSMEENKMESTQNLPDLSGSNGEPNTNLAMVSQNRTGRKQQLKSLRRTILKKKATKRMNRVKSLDQKDVESKQNVTASVLKAHKDVIKTLMKVFSSLNKYSLQTSRMPDSFDFMKKFELEILRLQEFKKKYLSPMNPFANAPDMVERFIRNFYALKSLQSKKGPFEYFFVRRCDDPDCFSKDNIGKLCLHAHGNQKIRKNCGSIPFNEIFQTFKTRLSKAQKYIDDLKKDIKTNAELSNLVKKLKNKLRELKIQKALNTSLKGDEVAQAIEENKEISIEVQERLKKHEDQRAKPKFYPPSIIIKESLEHCDHCCLGDKQKCFLERYFHKYYNLLEALEKLLVCPITLEMIKKPTIIPSGNLVEKRVVQRLIRDGKADPFNRRLRLEKVIPDRFANAVLDLFINNLQF</sequence>
<evidence type="ECO:0000313" key="4">
    <source>
        <dbReference type="EMBL" id="CAI2383431.1"/>
    </source>
</evidence>
<dbReference type="Pfam" id="PF04564">
    <property type="entry name" value="U-box"/>
    <property type="match status" value="1"/>
</dbReference>
<dbReference type="CDD" id="cd16453">
    <property type="entry name" value="RING-Ubox"/>
    <property type="match status" value="1"/>
</dbReference>
<feature type="region of interest" description="Disordered" evidence="2">
    <location>
        <begin position="67"/>
        <end position="106"/>
    </location>
</feature>
<evidence type="ECO:0000259" key="3">
    <source>
        <dbReference type="SMART" id="SM00504"/>
    </source>
</evidence>
<accession>A0AAD1Y3S5</accession>
<organism evidence="4 5">
    <name type="scientific">Euplotes crassus</name>
    <dbReference type="NCBI Taxonomy" id="5936"/>
    <lineage>
        <taxon>Eukaryota</taxon>
        <taxon>Sar</taxon>
        <taxon>Alveolata</taxon>
        <taxon>Ciliophora</taxon>
        <taxon>Intramacronucleata</taxon>
        <taxon>Spirotrichea</taxon>
        <taxon>Hypotrichia</taxon>
        <taxon>Euplotida</taxon>
        <taxon>Euplotidae</taxon>
        <taxon>Moneuplotes</taxon>
    </lineage>
</organism>
<evidence type="ECO:0000256" key="2">
    <source>
        <dbReference type="SAM" id="MobiDB-lite"/>
    </source>
</evidence>
<feature type="domain" description="U-box" evidence="3">
    <location>
        <begin position="404"/>
        <end position="465"/>
    </location>
</feature>
<dbReference type="InterPro" id="IPR003613">
    <property type="entry name" value="Ubox_domain"/>
</dbReference>
<dbReference type="GO" id="GO:0004842">
    <property type="term" value="F:ubiquitin-protein transferase activity"/>
    <property type="evidence" value="ECO:0007669"/>
    <property type="project" value="InterPro"/>
</dbReference>
<dbReference type="Gene3D" id="3.30.40.10">
    <property type="entry name" value="Zinc/RING finger domain, C3HC4 (zinc finger)"/>
    <property type="match status" value="1"/>
</dbReference>
<feature type="coiled-coil region" evidence="1">
    <location>
        <begin position="291"/>
        <end position="354"/>
    </location>
</feature>
<comment type="caution">
    <text evidence="4">The sequence shown here is derived from an EMBL/GenBank/DDBJ whole genome shotgun (WGS) entry which is preliminary data.</text>
</comment>
<evidence type="ECO:0000256" key="1">
    <source>
        <dbReference type="SAM" id="Coils"/>
    </source>
</evidence>
<proteinExistence type="predicted"/>
<dbReference type="AlphaFoldDB" id="A0AAD1Y3S5"/>
<dbReference type="GO" id="GO:0016567">
    <property type="term" value="P:protein ubiquitination"/>
    <property type="evidence" value="ECO:0007669"/>
    <property type="project" value="InterPro"/>
</dbReference>
<evidence type="ECO:0000313" key="5">
    <source>
        <dbReference type="Proteomes" id="UP001295684"/>
    </source>
</evidence>
<dbReference type="SUPFAM" id="SSF57850">
    <property type="entry name" value="RING/U-box"/>
    <property type="match status" value="1"/>
</dbReference>
<dbReference type="Proteomes" id="UP001295684">
    <property type="component" value="Unassembled WGS sequence"/>
</dbReference>
<reference evidence="4" key="1">
    <citation type="submission" date="2023-07" db="EMBL/GenBank/DDBJ databases">
        <authorList>
            <consortium name="AG Swart"/>
            <person name="Singh M."/>
            <person name="Singh A."/>
            <person name="Seah K."/>
            <person name="Emmerich C."/>
        </authorList>
    </citation>
    <scope>NUCLEOTIDE SEQUENCE</scope>
    <source>
        <strain evidence="4">DP1</strain>
    </source>
</reference>
<dbReference type="EMBL" id="CAMPGE010025694">
    <property type="protein sequence ID" value="CAI2383431.1"/>
    <property type="molecule type" value="Genomic_DNA"/>
</dbReference>
<keyword evidence="1" id="KW-0175">Coiled coil</keyword>
<dbReference type="InterPro" id="IPR013083">
    <property type="entry name" value="Znf_RING/FYVE/PHD"/>
</dbReference>
<gene>
    <name evidence="4" type="ORF">ECRASSUSDP1_LOCUS24930</name>
</gene>